<evidence type="ECO:0000256" key="2">
    <source>
        <dbReference type="ARBA" id="ARBA00004651"/>
    </source>
</evidence>
<feature type="transmembrane region" description="Helical" evidence="8">
    <location>
        <begin position="136"/>
        <end position="157"/>
    </location>
</feature>
<dbReference type="OrthoDB" id="44736at2759"/>
<dbReference type="Proteomes" id="UP000241818">
    <property type="component" value="Unassembled WGS sequence"/>
</dbReference>
<evidence type="ECO:0000256" key="7">
    <source>
        <dbReference type="ARBA" id="ARBA00023136"/>
    </source>
</evidence>
<sequence length="540" mass="59854">MSYAPRQQHGAADSYYQQQQYYQPPPPGHEYHQNGFMNDGGQLPYNPSPAQFSQAPPLYGKSAEISSEEKLDFDNTFKVEKPTWNDIWASVVFALVCVGFLTVSGFALSGYSATTKGQQGGIHDKHATLALNANTIALFALVVIIAFLISLIYFLMVRHLTKQVIYITAVLQILMGIVTAIVYFARHYYPAAVVFVIFTLLNIFCFFSWRKRIPFSVLMLQTVIDVSRNYGHVFVVSFLGGLLATAFSAYFCVTLVGIYAKYHPGAPGCSADGGSCSVAKVVGLIVFITFAAFWITEVIKNVIHVTISGVYGSWYFCSRKAGGFPKGATRGAFKRASTYSFGSISFGSLVVAIIQFLRQICSLVQAEEQAEGDIVGIILSCFLGCFINFLDWLVEFINEYAFSYIALYGKAYLPAAKDTWRMLRSRGIDALVNDCLVNPVLTMGSMFVAYVCAFIAYLYIEITKPSYNDKGGYTPVVMVVAFLLGLQICNIFMVPIKSGLSTFFVAMAFDPEVLERDFPELYEKMVNLFPKVQECVKPGV</sequence>
<evidence type="ECO:0000256" key="8">
    <source>
        <dbReference type="RuleBase" id="RU368066"/>
    </source>
</evidence>
<dbReference type="GeneID" id="36573650"/>
<evidence type="ECO:0000256" key="5">
    <source>
        <dbReference type="ARBA" id="ARBA00022692"/>
    </source>
</evidence>
<accession>A0A2T3BB28</accession>
<dbReference type="PANTHER" id="PTHR12385:SF4">
    <property type="entry name" value="PROTEIN PNS1"/>
    <property type="match status" value="1"/>
</dbReference>
<feature type="transmembrane region" description="Helical" evidence="8">
    <location>
        <begin position="278"/>
        <end position="296"/>
    </location>
</feature>
<dbReference type="InParanoid" id="A0A2T3BB28"/>
<name>A0A2T3BB28_AMORE</name>
<keyword evidence="7 8" id="KW-0472">Membrane</keyword>
<reference evidence="10 11" key="1">
    <citation type="journal article" date="2018" name="New Phytol.">
        <title>Comparative genomics and transcriptomics depict ericoid mycorrhizal fungi as versatile saprotrophs and plant mutualists.</title>
        <authorList>
            <person name="Martino E."/>
            <person name="Morin E."/>
            <person name="Grelet G.A."/>
            <person name="Kuo A."/>
            <person name="Kohler A."/>
            <person name="Daghino S."/>
            <person name="Barry K.W."/>
            <person name="Cichocki N."/>
            <person name="Clum A."/>
            <person name="Dockter R.B."/>
            <person name="Hainaut M."/>
            <person name="Kuo R.C."/>
            <person name="LaButti K."/>
            <person name="Lindahl B.D."/>
            <person name="Lindquist E.A."/>
            <person name="Lipzen A."/>
            <person name="Khouja H.R."/>
            <person name="Magnuson J."/>
            <person name="Murat C."/>
            <person name="Ohm R.A."/>
            <person name="Singer S.W."/>
            <person name="Spatafora J.W."/>
            <person name="Wang M."/>
            <person name="Veneault-Fourrey C."/>
            <person name="Henrissat B."/>
            <person name="Grigoriev I.V."/>
            <person name="Martin F.M."/>
            <person name="Perotto S."/>
        </authorList>
    </citation>
    <scope>NUCLEOTIDE SEQUENCE [LARGE SCALE GENOMIC DNA]</scope>
    <source>
        <strain evidence="10 11">ATCC 22711</strain>
    </source>
</reference>
<evidence type="ECO:0000256" key="9">
    <source>
        <dbReference type="SAM" id="MobiDB-lite"/>
    </source>
</evidence>
<comment type="similarity">
    <text evidence="3 8">Belongs to the CTL (choline transporter-like) family.</text>
</comment>
<dbReference type="RefSeq" id="XP_024724132.1">
    <property type="nucleotide sequence ID" value="XM_024865569.1"/>
</dbReference>
<evidence type="ECO:0000256" key="3">
    <source>
        <dbReference type="ARBA" id="ARBA00007168"/>
    </source>
</evidence>
<feature type="transmembrane region" description="Helical" evidence="8">
    <location>
        <begin position="431"/>
        <end position="460"/>
    </location>
</feature>
<evidence type="ECO:0000313" key="10">
    <source>
        <dbReference type="EMBL" id="PSS25533.1"/>
    </source>
</evidence>
<keyword evidence="5 8" id="KW-0812">Transmembrane</keyword>
<feature type="region of interest" description="Disordered" evidence="9">
    <location>
        <begin position="19"/>
        <end position="47"/>
    </location>
</feature>
<dbReference type="EMBL" id="KZ679007">
    <property type="protein sequence ID" value="PSS25533.1"/>
    <property type="molecule type" value="Genomic_DNA"/>
</dbReference>
<feature type="transmembrane region" description="Helical" evidence="8">
    <location>
        <begin position="87"/>
        <end position="108"/>
    </location>
</feature>
<proteinExistence type="inferred from homology"/>
<feature type="transmembrane region" description="Helical" evidence="8">
    <location>
        <begin position="374"/>
        <end position="394"/>
    </location>
</feature>
<evidence type="ECO:0000256" key="6">
    <source>
        <dbReference type="ARBA" id="ARBA00022989"/>
    </source>
</evidence>
<dbReference type="Pfam" id="PF04515">
    <property type="entry name" value="Choline_transpo"/>
    <property type="match status" value="1"/>
</dbReference>
<comment type="function">
    <text evidence="1 8">Probably involved in transport through the plasma membrane.</text>
</comment>
<organism evidence="10 11">
    <name type="scientific">Amorphotheca resinae ATCC 22711</name>
    <dbReference type="NCBI Taxonomy" id="857342"/>
    <lineage>
        <taxon>Eukaryota</taxon>
        <taxon>Fungi</taxon>
        <taxon>Dikarya</taxon>
        <taxon>Ascomycota</taxon>
        <taxon>Pezizomycotina</taxon>
        <taxon>Leotiomycetes</taxon>
        <taxon>Helotiales</taxon>
        <taxon>Amorphothecaceae</taxon>
        <taxon>Amorphotheca</taxon>
    </lineage>
</organism>
<dbReference type="GO" id="GO:0022857">
    <property type="term" value="F:transmembrane transporter activity"/>
    <property type="evidence" value="ECO:0007669"/>
    <property type="project" value="UniProtKB-UniRule"/>
</dbReference>
<comment type="subcellular location">
    <subcellularLocation>
        <location evidence="2 8">Cell membrane</location>
        <topology evidence="2 8">Multi-pass membrane protein</topology>
    </subcellularLocation>
</comment>
<evidence type="ECO:0000256" key="1">
    <source>
        <dbReference type="ARBA" id="ARBA00002957"/>
    </source>
</evidence>
<dbReference type="AlphaFoldDB" id="A0A2T3BB28"/>
<feature type="transmembrane region" description="Helical" evidence="8">
    <location>
        <begin position="472"/>
        <end position="494"/>
    </location>
</feature>
<feature type="transmembrane region" description="Helical" evidence="8">
    <location>
        <begin position="191"/>
        <end position="209"/>
    </location>
</feature>
<keyword evidence="11" id="KW-1185">Reference proteome</keyword>
<evidence type="ECO:0000313" key="11">
    <source>
        <dbReference type="Proteomes" id="UP000241818"/>
    </source>
</evidence>
<dbReference type="FunCoup" id="A0A2T3BB28">
    <property type="interactions" value="228"/>
</dbReference>
<feature type="transmembrane region" description="Helical" evidence="8">
    <location>
        <begin position="230"/>
        <end position="258"/>
    </location>
</feature>
<keyword evidence="6 8" id="KW-1133">Transmembrane helix</keyword>
<dbReference type="STRING" id="857342.A0A2T3BB28"/>
<feature type="transmembrane region" description="Helical" evidence="8">
    <location>
        <begin position="336"/>
        <end position="354"/>
    </location>
</feature>
<feature type="transmembrane region" description="Helical" evidence="8">
    <location>
        <begin position="164"/>
        <end position="185"/>
    </location>
</feature>
<dbReference type="InterPro" id="IPR007603">
    <property type="entry name" value="Choline_transptr-like"/>
</dbReference>
<gene>
    <name evidence="10" type="ORF">M430DRAFT_272915</name>
</gene>
<dbReference type="PANTHER" id="PTHR12385">
    <property type="entry name" value="CHOLINE TRANSPORTER-LIKE (SLC FAMILY 44)"/>
    <property type="match status" value="1"/>
</dbReference>
<protein>
    <recommendedName>
        <fullName evidence="4 8">Protein PNS1</fullName>
    </recommendedName>
</protein>
<evidence type="ECO:0000256" key="4">
    <source>
        <dbReference type="ARBA" id="ARBA00015388"/>
    </source>
</evidence>
<dbReference type="GO" id="GO:0005886">
    <property type="term" value="C:plasma membrane"/>
    <property type="evidence" value="ECO:0007669"/>
    <property type="project" value="UniProtKB-SubCell"/>
</dbReference>